<dbReference type="SUPFAM" id="SSF109854">
    <property type="entry name" value="DinB/YfiT-like putative metalloenzymes"/>
    <property type="match status" value="1"/>
</dbReference>
<accession>A0ABV4YYJ9</accession>
<gene>
    <name evidence="2" type="ORF">P5G62_021125</name>
</gene>
<proteinExistence type="predicted"/>
<dbReference type="InterPro" id="IPR024775">
    <property type="entry name" value="DinB-like"/>
</dbReference>
<evidence type="ECO:0000313" key="3">
    <source>
        <dbReference type="Proteomes" id="UP001241748"/>
    </source>
</evidence>
<feature type="domain" description="DinB-like" evidence="1">
    <location>
        <begin position="31"/>
        <end position="166"/>
    </location>
</feature>
<sequence length="171" mass="19653">MMFQRPTKNEYPAYYVPYVDLVPEGDLVELLRENLEKTVSLFEGISEEVSLNRYAPGKWSIKEVLGHITDTERIMSYRLLRVGRGDQTPLAGFEENQYVQTAQTNNLSIKTILEDFKAVRNATITLMQNLPSEAWENKGNANGMEITTRAIAYIIAGHQMHHCKIIEERYL</sequence>
<dbReference type="InterPro" id="IPR034660">
    <property type="entry name" value="DinB/YfiT-like"/>
</dbReference>
<protein>
    <submittedName>
        <fullName evidence="2">DinB family protein</fullName>
    </submittedName>
</protein>
<dbReference type="Pfam" id="PF12867">
    <property type="entry name" value="DinB_2"/>
    <property type="match status" value="1"/>
</dbReference>
<organism evidence="2 3">
    <name type="scientific">Neobacillus driksii</name>
    <dbReference type="NCBI Taxonomy" id="3035913"/>
    <lineage>
        <taxon>Bacteria</taxon>
        <taxon>Bacillati</taxon>
        <taxon>Bacillota</taxon>
        <taxon>Bacilli</taxon>
        <taxon>Bacillales</taxon>
        <taxon>Bacillaceae</taxon>
        <taxon>Neobacillus</taxon>
    </lineage>
</organism>
<keyword evidence="3" id="KW-1185">Reference proteome</keyword>
<reference evidence="2 3" key="1">
    <citation type="submission" date="2024-05" db="EMBL/GenBank/DDBJ databases">
        <authorList>
            <person name="Venkateswaran K."/>
        </authorList>
    </citation>
    <scope>NUCLEOTIDE SEQUENCE [LARGE SCALE GENOMIC DNA]</scope>
    <source>
        <strain evidence="2 3">179-C4-2-HS</strain>
    </source>
</reference>
<name>A0ABV4YYJ9_9BACI</name>
<dbReference type="RefSeq" id="WP_348527190.1">
    <property type="nucleotide sequence ID" value="NZ_JAROBZ020000001.1"/>
</dbReference>
<dbReference type="Gene3D" id="1.20.120.450">
    <property type="entry name" value="dinb family like domain"/>
    <property type="match status" value="1"/>
</dbReference>
<dbReference type="Proteomes" id="UP001241748">
    <property type="component" value="Unassembled WGS sequence"/>
</dbReference>
<dbReference type="EMBL" id="JAROBZ020000001">
    <property type="protein sequence ID" value="MFB3169616.1"/>
    <property type="molecule type" value="Genomic_DNA"/>
</dbReference>
<comment type="caution">
    <text evidence="2">The sequence shown here is derived from an EMBL/GenBank/DDBJ whole genome shotgun (WGS) entry which is preliminary data.</text>
</comment>
<evidence type="ECO:0000313" key="2">
    <source>
        <dbReference type="EMBL" id="MFB3169616.1"/>
    </source>
</evidence>
<evidence type="ECO:0000259" key="1">
    <source>
        <dbReference type="Pfam" id="PF12867"/>
    </source>
</evidence>